<dbReference type="Proteomes" id="UP000251213">
    <property type="component" value="Unassembled WGS sequence"/>
</dbReference>
<proteinExistence type="predicted"/>
<sequence length="95" mass="11212">MDQQKKQLVAMILAILKDLYDKICKLEAVFDSNSIHILSRNLDPIQQLLQILQISEENHDHFYSLMQLYLDEEMTLPEILLEFEKYVSLSQDQTV</sequence>
<dbReference type="RefSeq" id="WP_113657687.1">
    <property type="nucleotide sequence ID" value="NZ_KZ845663.1"/>
</dbReference>
<reference evidence="1 2" key="2">
    <citation type="submission" date="2018-06" db="EMBL/GenBank/DDBJ databases">
        <authorList>
            <person name="Zhirakovskaya E."/>
        </authorList>
    </citation>
    <scope>NUCLEOTIDE SEQUENCE [LARGE SCALE GENOMIC DNA]</scope>
    <source>
        <strain evidence="1 2">FBKL4.011</strain>
    </source>
</reference>
<name>A0A364KA30_9BACL</name>
<protein>
    <submittedName>
        <fullName evidence="1">Uncharacterized protein</fullName>
    </submittedName>
</protein>
<organism evidence="1 2">
    <name type="scientific">Thermoflavimicrobium daqui</name>
    <dbReference type="NCBI Taxonomy" id="2137476"/>
    <lineage>
        <taxon>Bacteria</taxon>
        <taxon>Bacillati</taxon>
        <taxon>Bacillota</taxon>
        <taxon>Bacilli</taxon>
        <taxon>Bacillales</taxon>
        <taxon>Thermoactinomycetaceae</taxon>
        <taxon>Thermoflavimicrobium</taxon>
    </lineage>
</organism>
<reference evidence="1 2" key="1">
    <citation type="submission" date="2018-06" db="EMBL/GenBank/DDBJ databases">
        <title>Thermoflavimicrobium daqus sp. nov., a thermophilic microbe isolated from Moutai-flavour Daqu.</title>
        <authorList>
            <person name="Wang X."/>
            <person name="Zhou H."/>
        </authorList>
    </citation>
    <scope>NUCLEOTIDE SEQUENCE [LARGE SCALE GENOMIC DNA]</scope>
    <source>
        <strain evidence="1 2">FBKL4.011</strain>
    </source>
</reference>
<accession>A0A364KA30</accession>
<comment type="caution">
    <text evidence="1">The sequence shown here is derived from an EMBL/GenBank/DDBJ whole genome shotgun (WGS) entry which is preliminary data.</text>
</comment>
<keyword evidence="2" id="KW-1185">Reference proteome</keyword>
<evidence type="ECO:0000313" key="2">
    <source>
        <dbReference type="Proteomes" id="UP000251213"/>
    </source>
</evidence>
<dbReference type="EMBL" id="QJKK01000001">
    <property type="protein sequence ID" value="RAL27082.1"/>
    <property type="molecule type" value="Genomic_DNA"/>
</dbReference>
<dbReference type="OrthoDB" id="2989838at2"/>
<dbReference type="AlphaFoldDB" id="A0A364KA30"/>
<gene>
    <name evidence="1" type="ORF">DL897_03350</name>
</gene>
<evidence type="ECO:0000313" key="1">
    <source>
        <dbReference type="EMBL" id="RAL27082.1"/>
    </source>
</evidence>